<dbReference type="InterPro" id="IPR055170">
    <property type="entry name" value="GFO_IDH_MocA-like_dom"/>
</dbReference>
<name>A0A1H1L891_9ACTN</name>
<keyword evidence="6" id="KW-1185">Reference proteome</keyword>
<reference evidence="5 6" key="1">
    <citation type="submission" date="2016-10" db="EMBL/GenBank/DDBJ databases">
        <authorList>
            <person name="de Groot N.N."/>
        </authorList>
    </citation>
    <scope>NUCLEOTIDE SEQUENCE [LARGE SCALE GENOMIC DNA]</scope>
    <source>
        <strain evidence="5 6">DSM 21741</strain>
    </source>
</reference>
<dbReference type="Pfam" id="PF01408">
    <property type="entry name" value="GFO_IDH_MocA"/>
    <property type="match status" value="1"/>
</dbReference>
<evidence type="ECO:0000259" key="4">
    <source>
        <dbReference type="Pfam" id="PF22725"/>
    </source>
</evidence>
<evidence type="ECO:0000256" key="2">
    <source>
        <dbReference type="ARBA" id="ARBA00023002"/>
    </source>
</evidence>
<dbReference type="AlphaFoldDB" id="A0A1H1L891"/>
<dbReference type="STRING" id="546871.SAMN04488543_0137"/>
<dbReference type="GO" id="GO:0000166">
    <property type="term" value="F:nucleotide binding"/>
    <property type="evidence" value="ECO:0007669"/>
    <property type="project" value="InterPro"/>
</dbReference>
<evidence type="ECO:0000259" key="3">
    <source>
        <dbReference type="Pfam" id="PF01408"/>
    </source>
</evidence>
<dbReference type="PANTHER" id="PTHR22604:SF105">
    <property type="entry name" value="TRANS-1,2-DIHYDROBENZENE-1,2-DIOL DEHYDROGENASE"/>
    <property type="match status" value="1"/>
</dbReference>
<dbReference type="Pfam" id="PF22725">
    <property type="entry name" value="GFO_IDH_MocA_C3"/>
    <property type="match status" value="1"/>
</dbReference>
<keyword evidence="2" id="KW-0560">Oxidoreductase</keyword>
<comment type="similarity">
    <text evidence="1">Belongs to the Gfo/Idh/MocA family.</text>
</comment>
<dbReference type="InterPro" id="IPR036291">
    <property type="entry name" value="NAD(P)-bd_dom_sf"/>
</dbReference>
<organism evidence="5 6">
    <name type="scientific">Friedmanniella luteola</name>
    <dbReference type="NCBI Taxonomy" id="546871"/>
    <lineage>
        <taxon>Bacteria</taxon>
        <taxon>Bacillati</taxon>
        <taxon>Actinomycetota</taxon>
        <taxon>Actinomycetes</taxon>
        <taxon>Propionibacteriales</taxon>
        <taxon>Nocardioidaceae</taxon>
        <taxon>Friedmanniella</taxon>
    </lineage>
</organism>
<dbReference type="EMBL" id="LT629749">
    <property type="protein sequence ID" value="SDR70703.1"/>
    <property type="molecule type" value="Genomic_DNA"/>
</dbReference>
<dbReference type="InterPro" id="IPR000683">
    <property type="entry name" value="Gfo/Idh/MocA-like_OxRdtase_N"/>
</dbReference>
<dbReference type="GO" id="GO:0016491">
    <property type="term" value="F:oxidoreductase activity"/>
    <property type="evidence" value="ECO:0007669"/>
    <property type="project" value="UniProtKB-KW"/>
</dbReference>
<dbReference type="Proteomes" id="UP000199092">
    <property type="component" value="Chromosome I"/>
</dbReference>
<gene>
    <name evidence="5" type="ORF">SAMN04488543_0137</name>
</gene>
<proteinExistence type="inferred from homology"/>
<dbReference type="SUPFAM" id="SSF55347">
    <property type="entry name" value="Glyceraldehyde-3-phosphate dehydrogenase-like, C-terminal domain"/>
    <property type="match status" value="1"/>
</dbReference>
<accession>A0A1H1L891</accession>
<dbReference type="Gene3D" id="3.30.360.10">
    <property type="entry name" value="Dihydrodipicolinate Reductase, domain 2"/>
    <property type="match status" value="1"/>
</dbReference>
<sequence length="332" mass="35607">MSEPLRLGVLGAARISDVSLLGPAAELGVRLVAVATRDRGRSEAYAREHGIERVHDSYADVIADPEVEAIYNPLPNSAHAPWNLAAIAARKHVLTEKPAASNAAEAARVHDAAAGTGLVVLEGFHYRYHPQFDRLAQIVSGEAIGDFEHLDVTMAMPAPDEDDLRWSWPLSGGAMMDLGCYCVHVIRSVAGLQGAEPTLVAATATQRAGRPQIDESFEAELRLLDGVPAFAHVDMAASAFTMTIAATGSRGSALFADFVHPHDDDRLLITVDGQDRVEHLDARSTYSYQLETFVAAIRDGRPFPTTTADTVATMELVDACYRTAGLLPRGTA</sequence>
<evidence type="ECO:0000256" key="1">
    <source>
        <dbReference type="ARBA" id="ARBA00010928"/>
    </source>
</evidence>
<evidence type="ECO:0000313" key="5">
    <source>
        <dbReference type="EMBL" id="SDR70703.1"/>
    </source>
</evidence>
<dbReference type="SUPFAM" id="SSF51735">
    <property type="entry name" value="NAD(P)-binding Rossmann-fold domains"/>
    <property type="match status" value="1"/>
</dbReference>
<dbReference type="InterPro" id="IPR050984">
    <property type="entry name" value="Gfo/Idh/MocA_domain"/>
</dbReference>
<protein>
    <submittedName>
        <fullName evidence="5">Predicted dehydrogenase</fullName>
    </submittedName>
</protein>
<feature type="domain" description="GFO/IDH/MocA-like oxidoreductase" evidence="4">
    <location>
        <begin position="133"/>
        <end position="253"/>
    </location>
</feature>
<evidence type="ECO:0000313" key="6">
    <source>
        <dbReference type="Proteomes" id="UP000199092"/>
    </source>
</evidence>
<dbReference type="RefSeq" id="WP_091408724.1">
    <property type="nucleotide sequence ID" value="NZ_LT629749.1"/>
</dbReference>
<dbReference type="PANTHER" id="PTHR22604">
    <property type="entry name" value="OXIDOREDUCTASES"/>
    <property type="match status" value="1"/>
</dbReference>
<dbReference type="OrthoDB" id="9815825at2"/>
<feature type="domain" description="Gfo/Idh/MocA-like oxidoreductase N-terminal" evidence="3">
    <location>
        <begin position="6"/>
        <end position="123"/>
    </location>
</feature>
<dbReference type="Gene3D" id="3.40.50.720">
    <property type="entry name" value="NAD(P)-binding Rossmann-like Domain"/>
    <property type="match status" value="1"/>
</dbReference>